<keyword evidence="11" id="KW-1185">Reference proteome</keyword>
<dbReference type="PANTHER" id="PTHR10681">
    <property type="entry name" value="THIOREDOXIN PEROXIDASE"/>
    <property type="match status" value="1"/>
</dbReference>
<evidence type="ECO:0000256" key="7">
    <source>
        <dbReference type="ARBA" id="ARBA00023284"/>
    </source>
</evidence>
<dbReference type="GO" id="GO:0045454">
    <property type="term" value="P:cell redox homeostasis"/>
    <property type="evidence" value="ECO:0007669"/>
    <property type="project" value="TreeGrafter"/>
</dbReference>
<dbReference type="InterPro" id="IPR019479">
    <property type="entry name" value="Peroxiredoxin_C"/>
</dbReference>
<evidence type="ECO:0000256" key="2">
    <source>
        <dbReference type="ARBA" id="ARBA00013017"/>
    </source>
</evidence>
<comment type="similarity">
    <text evidence="1">Belongs to the peroxiredoxin family. AhpC/Prx1 subfamily.</text>
</comment>
<feature type="domain" description="Thioredoxin" evidence="9">
    <location>
        <begin position="65"/>
        <end position="223"/>
    </location>
</feature>
<keyword evidence="4" id="KW-0049">Antioxidant</keyword>
<dbReference type="STRING" id="7167.A0A1I8JSN5"/>
<evidence type="ECO:0000256" key="1">
    <source>
        <dbReference type="ARBA" id="ARBA00009796"/>
    </source>
</evidence>
<evidence type="ECO:0000256" key="5">
    <source>
        <dbReference type="ARBA" id="ARBA00023002"/>
    </source>
</evidence>
<dbReference type="CDD" id="cd03015">
    <property type="entry name" value="PRX_Typ2cys"/>
    <property type="match status" value="1"/>
</dbReference>
<dbReference type="PANTHER" id="PTHR10681:SF171">
    <property type="entry name" value="PEROXIREDOXIN 4"/>
    <property type="match status" value="1"/>
</dbReference>
<dbReference type="EnsemblMetazoa" id="AALB015812-RA">
    <property type="protein sequence ID" value="AALB015812-PA"/>
    <property type="gene ID" value="AALB015812"/>
</dbReference>
<sequence length="257" mass="28402">MKTAGSPFAAATCWLVLIGFATVVIVQESEAAVSEEGSCHSFGGGQVYPQEAPQSVDHKLQYTKAVISRPAPDFEATAVVDGAFKKVKLSDYLGKYLVFFFYPLDFTFVCPTEILAFSDRVAEFRKLNTEVIAASIDSHFTHLAWINTPRKEGGLGKINIPLVSDITHSIAKDYGVFLDDLGHTLRGLFIIDNRGILRQITMNDLPVGRSVDETLRLVQAFQYTDKHGEVCPAGWKPGQDTIVPNPEAKIKYFEKNN</sequence>
<evidence type="ECO:0000256" key="8">
    <source>
        <dbReference type="ARBA" id="ARBA00049091"/>
    </source>
</evidence>
<dbReference type="EC" id="1.11.1.24" evidence="2"/>
<keyword evidence="6" id="KW-1015">Disulfide bond</keyword>
<evidence type="ECO:0000313" key="11">
    <source>
        <dbReference type="Proteomes" id="UP000069272"/>
    </source>
</evidence>
<dbReference type="Proteomes" id="UP000069272">
    <property type="component" value="Chromosome 3L"/>
</dbReference>
<keyword evidence="3" id="KW-0575">Peroxidase</keyword>
<dbReference type="GO" id="GO:0042744">
    <property type="term" value="P:hydrogen peroxide catabolic process"/>
    <property type="evidence" value="ECO:0007669"/>
    <property type="project" value="TreeGrafter"/>
</dbReference>
<dbReference type="InterPro" id="IPR036249">
    <property type="entry name" value="Thioredoxin-like_sf"/>
</dbReference>
<dbReference type="SUPFAM" id="SSF52833">
    <property type="entry name" value="Thioredoxin-like"/>
    <property type="match status" value="1"/>
</dbReference>
<evidence type="ECO:0000256" key="6">
    <source>
        <dbReference type="ARBA" id="ARBA00023157"/>
    </source>
</evidence>
<dbReference type="Pfam" id="PF00578">
    <property type="entry name" value="AhpC-TSA"/>
    <property type="match status" value="1"/>
</dbReference>
<dbReference type="GO" id="GO:0008379">
    <property type="term" value="F:thioredoxin peroxidase activity"/>
    <property type="evidence" value="ECO:0007669"/>
    <property type="project" value="TreeGrafter"/>
</dbReference>
<comment type="catalytic activity">
    <reaction evidence="8">
        <text>a hydroperoxide + [thioredoxin]-dithiol = an alcohol + [thioredoxin]-disulfide + H2O</text>
        <dbReference type="Rhea" id="RHEA:62620"/>
        <dbReference type="Rhea" id="RHEA-COMP:10698"/>
        <dbReference type="Rhea" id="RHEA-COMP:10700"/>
        <dbReference type="ChEBI" id="CHEBI:15377"/>
        <dbReference type="ChEBI" id="CHEBI:29950"/>
        <dbReference type="ChEBI" id="CHEBI:30879"/>
        <dbReference type="ChEBI" id="CHEBI:35924"/>
        <dbReference type="ChEBI" id="CHEBI:50058"/>
        <dbReference type="EC" id="1.11.1.24"/>
    </reaction>
</comment>
<name>A0A1I8JSN5_ANOAL</name>
<dbReference type="GO" id="GO:0006979">
    <property type="term" value="P:response to oxidative stress"/>
    <property type="evidence" value="ECO:0007669"/>
    <property type="project" value="TreeGrafter"/>
</dbReference>
<evidence type="ECO:0000256" key="4">
    <source>
        <dbReference type="ARBA" id="ARBA00022862"/>
    </source>
</evidence>
<dbReference type="InterPro" id="IPR013766">
    <property type="entry name" value="Thioredoxin_domain"/>
</dbReference>
<dbReference type="GO" id="GO:0005783">
    <property type="term" value="C:endoplasmic reticulum"/>
    <property type="evidence" value="ECO:0007669"/>
    <property type="project" value="TreeGrafter"/>
</dbReference>
<dbReference type="VEuPathDB" id="VectorBase:AALB015812"/>
<dbReference type="GO" id="GO:0008340">
    <property type="term" value="P:determination of adult lifespan"/>
    <property type="evidence" value="ECO:0007669"/>
    <property type="project" value="UniProtKB-ARBA"/>
</dbReference>
<reference evidence="10 11" key="1">
    <citation type="journal article" date="2017" name="G3 (Bethesda)">
        <title>The Physical Genome Mapping of Anopheles albimanus Corrected Scaffold Misassemblies and Identified Interarm Rearrangements in Genus Anopheles.</title>
        <authorList>
            <person name="Artemov G.N."/>
            <person name="Peery A.N."/>
            <person name="Jiang X."/>
            <person name="Tu Z."/>
            <person name="Stegniy V.N."/>
            <person name="Sharakhova M.V."/>
            <person name="Sharakhov I.V."/>
        </authorList>
    </citation>
    <scope>NUCLEOTIDE SEQUENCE [LARGE SCALE GENOMIC DNA]</scope>
    <source>
        <strain evidence="10 11">ALBI9_A</strain>
    </source>
</reference>
<keyword evidence="5" id="KW-0560">Oxidoreductase</keyword>
<proteinExistence type="inferred from homology"/>
<dbReference type="AlphaFoldDB" id="A0A1I8JSN5"/>
<reference evidence="10" key="2">
    <citation type="submission" date="2022-08" db="UniProtKB">
        <authorList>
            <consortium name="EnsemblMetazoa"/>
        </authorList>
    </citation>
    <scope>IDENTIFICATION</scope>
    <source>
        <strain evidence="10">STECLA/ALBI9_A</strain>
    </source>
</reference>
<dbReference type="InterPro" id="IPR050217">
    <property type="entry name" value="Peroxiredoxin"/>
</dbReference>
<evidence type="ECO:0000313" key="10">
    <source>
        <dbReference type="EnsemblMetazoa" id="AALB015812-PA"/>
    </source>
</evidence>
<dbReference type="Gene3D" id="3.40.30.10">
    <property type="entry name" value="Glutaredoxin"/>
    <property type="match status" value="1"/>
</dbReference>
<accession>A0A1I8JSN5</accession>
<dbReference type="VEuPathDB" id="VectorBase:AALB20_035513"/>
<dbReference type="GO" id="GO:0005829">
    <property type="term" value="C:cytosol"/>
    <property type="evidence" value="ECO:0007669"/>
    <property type="project" value="TreeGrafter"/>
</dbReference>
<dbReference type="PROSITE" id="PS51352">
    <property type="entry name" value="THIOREDOXIN_2"/>
    <property type="match status" value="1"/>
</dbReference>
<organism evidence="10 11">
    <name type="scientific">Anopheles albimanus</name>
    <name type="common">New world malaria mosquito</name>
    <dbReference type="NCBI Taxonomy" id="7167"/>
    <lineage>
        <taxon>Eukaryota</taxon>
        <taxon>Metazoa</taxon>
        <taxon>Ecdysozoa</taxon>
        <taxon>Arthropoda</taxon>
        <taxon>Hexapoda</taxon>
        <taxon>Insecta</taxon>
        <taxon>Pterygota</taxon>
        <taxon>Neoptera</taxon>
        <taxon>Endopterygota</taxon>
        <taxon>Diptera</taxon>
        <taxon>Nematocera</taxon>
        <taxon>Culicoidea</taxon>
        <taxon>Culicidae</taxon>
        <taxon>Anophelinae</taxon>
        <taxon>Anopheles</taxon>
    </lineage>
</organism>
<evidence type="ECO:0000256" key="3">
    <source>
        <dbReference type="ARBA" id="ARBA00022559"/>
    </source>
</evidence>
<dbReference type="FunFam" id="3.40.30.10:FF:000003">
    <property type="entry name" value="Peroxiredoxin 1"/>
    <property type="match status" value="1"/>
</dbReference>
<protein>
    <recommendedName>
        <fullName evidence="2">thioredoxin-dependent peroxiredoxin</fullName>
        <ecNumber evidence="2">1.11.1.24</ecNumber>
    </recommendedName>
</protein>
<keyword evidence="7" id="KW-0676">Redox-active center</keyword>
<dbReference type="InterPro" id="IPR000866">
    <property type="entry name" value="AhpC/TSA"/>
</dbReference>
<dbReference type="Pfam" id="PF10417">
    <property type="entry name" value="1-cysPrx_C"/>
    <property type="match status" value="1"/>
</dbReference>
<dbReference type="GO" id="GO:0033554">
    <property type="term" value="P:cellular response to stress"/>
    <property type="evidence" value="ECO:0007669"/>
    <property type="project" value="TreeGrafter"/>
</dbReference>
<evidence type="ECO:0000259" key="9">
    <source>
        <dbReference type="PROSITE" id="PS51352"/>
    </source>
</evidence>